<evidence type="ECO:0000313" key="1">
    <source>
        <dbReference type="EMBL" id="KAG5913869.1"/>
    </source>
</evidence>
<feature type="non-terminal residue" evidence="1">
    <location>
        <position position="1"/>
    </location>
</feature>
<comment type="caution">
    <text evidence="1">The sequence shown here is derived from an EMBL/GenBank/DDBJ whole genome shotgun (WGS) entry which is preliminary data.</text>
</comment>
<accession>A0A8K0J0C3</accession>
<sequence>NGVGEAQGGVAFAPVEFDSPDMTAGSSYSEGPAMTYMITAVPTLLSFDAGEPQTGTRVVDARSLLDKAFVTEWICNEARRRGGRGGGGGGGGAGLVSAFGGLFGGGKA</sequence>
<reference evidence="1" key="1">
    <citation type="journal article" date="2020" name="bioRxiv">
        <title>Whole genome comparisons of ergot fungi reveals the divergence and evolution of species within the genus Claviceps are the result of varying mechanisms driving genome evolution and host range expansion.</title>
        <authorList>
            <person name="Wyka S.A."/>
            <person name="Mondo S.J."/>
            <person name="Liu M."/>
            <person name="Dettman J."/>
            <person name="Nalam V."/>
            <person name="Broders K.D."/>
        </authorList>
    </citation>
    <scope>NUCLEOTIDE SEQUENCE</scope>
    <source>
        <strain evidence="1">CCC 489</strain>
    </source>
</reference>
<proteinExistence type="predicted"/>
<keyword evidence="2" id="KW-1185">Reference proteome</keyword>
<dbReference type="EMBL" id="SRPY01001219">
    <property type="protein sequence ID" value="KAG5913869.1"/>
    <property type="molecule type" value="Genomic_DNA"/>
</dbReference>
<protein>
    <submittedName>
        <fullName evidence="1">Uncharacterized protein</fullName>
    </submittedName>
</protein>
<name>A0A8K0J0C3_9HYPO</name>
<dbReference type="Proteomes" id="UP000811619">
    <property type="component" value="Unassembled WGS sequence"/>
</dbReference>
<dbReference type="AlphaFoldDB" id="A0A8K0J0C3"/>
<organism evidence="1 2">
    <name type="scientific">Claviceps africana</name>
    <dbReference type="NCBI Taxonomy" id="83212"/>
    <lineage>
        <taxon>Eukaryota</taxon>
        <taxon>Fungi</taxon>
        <taxon>Dikarya</taxon>
        <taxon>Ascomycota</taxon>
        <taxon>Pezizomycotina</taxon>
        <taxon>Sordariomycetes</taxon>
        <taxon>Hypocreomycetidae</taxon>
        <taxon>Hypocreales</taxon>
        <taxon>Clavicipitaceae</taxon>
        <taxon>Claviceps</taxon>
    </lineage>
</organism>
<gene>
    <name evidence="1" type="ORF">E4U42_000822</name>
</gene>
<dbReference type="OrthoDB" id="19690at2759"/>
<evidence type="ECO:0000313" key="2">
    <source>
        <dbReference type="Proteomes" id="UP000811619"/>
    </source>
</evidence>